<keyword evidence="3" id="KW-1185">Reference proteome</keyword>
<feature type="chain" id="PRO_5028893667" evidence="1">
    <location>
        <begin position="22"/>
        <end position="174"/>
    </location>
</feature>
<evidence type="ECO:0000313" key="2">
    <source>
        <dbReference type="EMBL" id="QNM83768.1"/>
    </source>
</evidence>
<organism evidence="2 3">
    <name type="scientific">Sphingomonas sabuli</name>
    <dbReference type="NCBI Taxonomy" id="2764186"/>
    <lineage>
        <taxon>Bacteria</taxon>
        <taxon>Pseudomonadati</taxon>
        <taxon>Pseudomonadota</taxon>
        <taxon>Alphaproteobacteria</taxon>
        <taxon>Sphingomonadales</taxon>
        <taxon>Sphingomonadaceae</taxon>
        <taxon>Sphingomonas</taxon>
    </lineage>
</organism>
<sequence>MMRWMLAGLISLFALPGAAQACVCLGPQTEEQKRDFARAIAERAVAVAEVEQIADMDAATMTPERYRVIRLLAGQAPATFHEYRRFASLGEGSVVTTSYSDCDAGPAAGERAVVVLFSPQEIEANPADYAAEERFMTGRGDMLMWSMCEKLFAEQQGGLALILDEARKLGKAAR</sequence>
<feature type="signal peptide" evidence="1">
    <location>
        <begin position="1"/>
        <end position="21"/>
    </location>
</feature>
<evidence type="ECO:0000313" key="3">
    <source>
        <dbReference type="Proteomes" id="UP000515861"/>
    </source>
</evidence>
<reference evidence="2 3" key="1">
    <citation type="submission" date="2020-08" db="EMBL/GenBank/DDBJ databases">
        <title>Sphingomonas sp. sand1-3 16S ribosomal RNA gene Genome sequencing and assembly.</title>
        <authorList>
            <person name="Kang M."/>
        </authorList>
    </citation>
    <scope>NUCLEOTIDE SEQUENCE [LARGE SCALE GENOMIC DNA]</scope>
    <source>
        <strain evidence="3">sand1-3</strain>
    </source>
</reference>
<protein>
    <submittedName>
        <fullName evidence="2">Uncharacterized protein</fullName>
    </submittedName>
</protein>
<proteinExistence type="predicted"/>
<dbReference type="PROSITE" id="PS51257">
    <property type="entry name" value="PROKAR_LIPOPROTEIN"/>
    <property type="match status" value="1"/>
</dbReference>
<keyword evidence="1" id="KW-0732">Signal</keyword>
<dbReference type="AlphaFoldDB" id="A0A7G9L569"/>
<name>A0A7G9L569_9SPHN</name>
<dbReference type="KEGG" id="ssau:H8M03_05460"/>
<dbReference type="RefSeq" id="WP_187480722.1">
    <property type="nucleotide sequence ID" value="NZ_CP060697.1"/>
</dbReference>
<evidence type="ECO:0000256" key="1">
    <source>
        <dbReference type="SAM" id="SignalP"/>
    </source>
</evidence>
<dbReference type="Proteomes" id="UP000515861">
    <property type="component" value="Chromosome"/>
</dbReference>
<gene>
    <name evidence="2" type="ORF">H8M03_05460</name>
</gene>
<accession>A0A7G9L569</accession>
<dbReference type="EMBL" id="CP060697">
    <property type="protein sequence ID" value="QNM83768.1"/>
    <property type="molecule type" value="Genomic_DNA"/>
</dbReference>